<dbReference type="Gene3D" id="3.40.640.10">
    <property type="entry name" value="Type I PLP-dependent aspartate aminotransferase-like (Major domain)"/>
    <property type="match status" value="1"/>
</dbReference>
<dbReference type="InterPro" id="IPR015424">
    <property type="entry name" value="PyrdxlP-dep_Trfase"/>
</dbReference>
<dbReference type="EMBL" id="DF238840">
    <property type="protein sequence ID" value="GAF25175.1"/>
    <property type="molecule type" value="Genomic_DNA"/>
</dbReference>
<dbReference type="Gene3D" id="3.90.1150.10">
    <property type="entry name" value="Aspartate Aminotransferase, domain 1"/>
    <property type="match status" value="1"/>
</dbReference>
<dbReference type="GO" id="GO:0019346">
    <property type="term" value="P:transsulfuration"/>
    <property type="evidence" value="ECO:0007669"/>
    <property type="project" value="InterPro"/>
</dbReference>
<protein>
    <submittedName>
        <fullName evidence="6">Cystathionine beta-lyases/cystathionine gamma-synthases</fullName>
    </submittedName>
</protein>
<sequence>MDKMRLATELVQLGVGYDSKTGAISTPIYQSATFRHPALGQSTGFDYSRTGNPTRQVLEEGLAGLEGGCRALAFASGMAAITAVLCLFRPGDHLVVSEDLYGGTYRLLNQVAVPLGLEFSLVDTTDLAALAASIRNNTKGIFLETPTNPLMKITDIAAVVALARQRGLLTIVDNTFMTPYLQRPLELGADLVVHSATKYLGGHNDVVMGAAIAAREDLSERLAFIQNTIGAIPGPQDCWLVIRGLKTLAVRLERAQANAFELARWLAEHPLVTRVYYPGLPHHPGHEICKKQSSGFGAMLSFEVKHAGLVEQILQRLKIISFAESLGGVESLITFPERQTHAEIPAEMRLKLGINDRLLRLSVGLEDLNDLKADLDQALAC</sequence>
<dbReference type="InterPro" id="IPR054542">
    <property type="entry name" value="Cys_met_metab_PP"/>
</dbReference>
<organism evidence="6">
    <name type="scientific">Moorella thermoacetica Y72</name>
    <dbReference type="NCBI Taxonomy" id="1325331"/>
    <lineage>
        <taxon>Bacteria</taxon>
        <taxon>Bacillati</taxon>
        <taxon>Bacillota</taxon>
        <taxon>Clostridia</taxon>
        <taxon>Neomoorellales</taxon>
        <taxon>Neomoorellaceae</taxon>
        <taxon>Neomoorella</taxon>
    </lineage>
</organism>
<dbReference type="GO" id="GO:0009086">
    <property type="term" value="P:methionine biosynthetic process"/>
    <property type="evidence" value="ECO:0007669"/>
    <property type="project" value="UniProtKB-ARBA"/>
</dbReference>
<comment type="similarity">
    <text evidence="2 5">Belongs to the trans-sulfuration enzymes family.</text>
</comment>
<dbReference type="CDD" id="cd00614">
    <property type="entry name" value="CGS_like"/>
    <property type="match status" value="1"/>
</dbReference>
<dbReference type="FunFam" id="3.90.1150.10:FF:000033">
    <property type="entry name" value="Cystathionine gamma-synthase"/>
    <property type="match status" value="1"/>
</dbReference>
<dbReference type="Proteomes" id="UP000063718">
    <property type="component" value="Unassembled WGS sequence"/>
</dbReference>
<dbReference type="FunFam" id="3.40.640.10:FF:000009">
    <property type="entry name" value="Cystathionine gamma-synthase homolog"/>
    <property type="match status" value="1"/>
</dbReference>
<proteinExistence type="inferred from homology"/>
<dbReference type="GO" id="GO:0016846">
    <property type="term" value="F:carbon-sulfur lyase activity"/>
    <property type="evidence" value="ECO:0007669"/>
    <property type="project" value="TreeGrafter"/>
</dbReference>
<evidence type="ECO:0000256" key="2">
    <source>
        <dbReference type="ARBA" id="ARBA00009077"/>
    </source>
</evidence>
<gene>
    <name evidence="6" type="ORF">MTY_0505</name>
</gene>
<dbReference type="PANTHER" id="PTHR11808">
    <property type="entry name" value="TRANS-SULFURATION ENZYME FAMILY MEMBER"/>
    <property type="match status" value="1"/>
</dbReference>
<dbReference type="Pfam" id="PF01053">
    <property type="entry name" value="Cys_Met_Meta_PP"/>
    <property type="match status" value="1"/>
</dbReference>
<accession>A0A0S6U7S3</accession>
<dbReference type="AlphaFoldDB" id="A0A0S6U7S3"/>
<evidence type="ECO:0000256" key="5">
    <source>
        <dbReference type="RuleBase" id="RU362118"/>
    </source>
</evidence>
<evidence type="ECO:0000313" key="6">
    <source>
        <dbReference type="EMBL" id="GAF25175.1"/>
    </source>
</evidence>
<reference evidence="6" key="1">
    <citation type="journal article" date="2014" name="Gene">
        <title>Genome-guided analysis of transformation efficiency and carbon dioxide assimilation by Moorella thermoacetica Y72.</title>
        <authorList>
            <person name="Tsukahara K."/>
            <person name="Kita A."/>
            <person name="Nakashimada Y."/>
            <person name="Hoshino T."/>
            <person name="Murakami K."/>
        </authorList>
    </citation>
    <scope>NUCLEOTIDE SEQUENCE [LARGE SCALE GENOMIC DNA]</scope>
    <source>
        <strain evidence="6">Y72</strain>
    </source>
</reference>
<dbReference type="PIRSF" id="PIRSF001434">
    <property type="entry name" value="CGS"/>
    <property type="match status" value="1"/>
</dbReference>
<comment type="cofactor">
    <cofactor evidence="1 5">
        <name>pyridoxal 5'-phosphate</name>
        <dbReference type="ChEBI" id="CHEBI:597326"/>
    </cofactor>
</comment>
<dbReference type="InterPro" id="IPR015422">
    <property type="entry name" value="PyrdxlP-dep_Trfase_small"/>
</dbReference>
<keyword evidence="3 4" id="KW-0663">Pyridoxal phosphate</keyword>
<dbReference type="PANTHER" id="PTHR11808:SF90">
    <property type="entry name" value="CYSTATHIONINE GAMMA-SYNTHASE"/>
    <property type="match status" value="1"/>
</dbReference>
<dbReference type="SUPFAM" id="SSF53383">
    <property type="entry name" value="PLP-dependent transferases"/>
    <property type="match status" value="1"/>
</dbReference>
<dbReference type="GO" id="GO:0005737">
    <property type="term" value="C:cytoplasm"/>
    <property type="evidence" value="ECO:0007669"/>
    <property type="project" value="TreeGrafter"/>
</dbReference>
<dbReference type="InterPro" id="IPR015421">
    <property type="entry name" value="PyrdxlP-dep_Trfase_major"/>
</dbReference>
<dbReference type="PROSITE" id="PS00868">
    <property type="entry name" value="CYS_MET_METAB_PP"/>
    <property type="match status" value="1"/>
</dbReference>
<dbReference type="GO" id="GO:0030170">
    <property type="term" value="F:pyridoxal phosphate binding"/>
    <property type="evidence" value="ECO:0007669"/>
    <property type="project" value="InterPro"/>
</dbReference>
<evidence type="ECO:0000256" key="3">
    <source>
        <dbReference type="ARBA" id="ARBA00022898"/>
    </source>
</evidence>
<evidence type="ECO:0000256" key="4">
    <source>
        <dbReference type="PIRSR" id="PIRSR001434-2"/>
    </source>
</evidence>
<name>A0A0S6U7S3_NEOTH</name>
<evidence type="ECO:0000256" key="1">
    <source>
        <dbReference type="ARBA" id="ARBA00001933"/>
    </source>
</evidence>
<dbReference type="InterPro" id="IPR000277">
    <property type="entry name" value="Cys/Met-Metab_PyrdxlP-dep_enz"/>
</dbReference>
<feature type="modified residue" description="N6-(pyridoxal phosphate)lysine" evidence="4">
    <location>
        <position position="198"/>
    </location>
</feature>
<keyword evidence="6" id="KW-0456">Lyase</keyword>